<dbReference type="Gene3D" id="3.40.50.720">
    <property type="entry name" value="NAD(P)-binding Rossmann-like Domain"/>
    <property type="match status" value="1"/>
</dbReference>
<name>A0A6I6AEI9_9PLAN</name>
<dbReference type="AlphaFoldDB" id="A0A6I6AEI9"/>
<feature type="domain" description="Glucose-6-phosphate dehydrogenase NAD-binding" evidence="1">
    <location>
        <begin position="10"/>
        <end position="34"/>
    </location>
</feature>
<dbReference type="GO" id="GO:0006006">
    <property type="term" value="P:glucose metabolic process"/>
    <property type="evidence" value="ECO:0007669"/>
    <property type="project" value="InterPro"/>
</dbReference>
<sequence length="50" mass="5585">MNMPPSDAVVIFGATGDLVYKKIFPALYAMQQRGYTWCLSLARACGRFPK</sequence>
<evidence type="ECO:0000313" key="2">
    <source>
        <dbReference type="EMBL" id="QGQ24777.1"/>
    </source>
</evidence>
<reference evidence="2 3" key="1">
    <citation type="submission" date="2019-09" db="EMBL/GenBank/DDBJ databases">
        <title>Gimesia benthica sp. nov., a novel bacterium isolated from deep-sea water of the Northwest Indian Ocean.</title>
        <authorList>
            <person name="Dai X."/>
        </authorList>
    </citation>
    <scope>NUCLEOTIDE SEQUENCE [LARGE SCALE GENOMIC DNA]</scope>
    <source>
        <strain evidence="2 3">E7</strain>
    </source>
</reference>
<gene>
    <name evidence="2" type="ORF">F1728_19725</name>
</gene>
<evidence type="ECO:0000259" key="1">
    <source>
        <dbReference type="Pfam" id="PF00479"/>
    </source>
</evidence>
<dbReference type="InterPro" id="IPR022674">
    <property type="entry name" value="G6P_DH_NAD-bd"/>
</dbReference>
<dbReference type="Proteomes" id="UP000427281">
    <property type="component" value="Chromosome"/>
</dbReference>
<protein>
    <recommendedName>
        <fullName evidence="1">Glucose-6-phosphate dehydrogenase NAD-binding domain-containing protein</fullName>
    </recommendedName>
</protein>
<dbReference type="InterPro" id="IPR036291">
    <property type="entry name" value="NAD(P)-bd_dom_sf"/>
</dbReference>
<organism evidence="2 3">
    <name type="scientific">Gimesia benthica</name>
    <dbReference type="NCBI Taxonomy" id="2608982"/>
    <lineage>
        <taxon>Bacteria</taxon>
        <taxon>Pseudomonadati</taxon>
        <taxon>Planctomycetota</taxon>
        <taxon>Planctomycetia</taxon>
        <taxon>Planctomycetales</taxon>
        <taxon>Planctomycetaceae</taxon>
        <taxon>Gimesia</taxon>
    </lineage>
</organism>
<dbReference type="Pfam" id="PF00479">
    <property type="entry name" value="G6PD_N"/>
    <property type="match status" value="1"/>
</dbReference>
<dbReference type="RefSeq" id="WP_155365518.1">
    <property type="nucleotide sequence ID" value="NZ_CP043930.1"/>
</dbReference>
<proteinExistence type="predicted"/>
<dbReference type="GO" id="GO:0050661">
    <property type="term" value="F:NADP binding"/>
    <property type="evidence" value="ECO:0007669"/>
    <property type="project" value="InterPro"/>
</dbReference>
<dbReference type="GO" id="GO:0016614">
    <property type="term" value="F:oxidoreductase activity, acting on CH-OH group of donors"/>
    <property type="evidence" value="ECO:0007669"/>
    <property type="project" value="InterPro"/>
</dbReference>
<dbReference type="EMBL" id="CP043930">
    <property type="protein sequence ID" value="QGQ24777.1"/>
    <property type="molecule type" value="Genomic_DNA"/>
</dbReference>
<accession>A0A6I6AEI9</accession>
<dbReference type="SUPFAM" id="SSF51735">
    <property type="entry name" value="NAD(P)-binding Rossmann-fold domains"/>
    <property type="match status" value="1"/>
</dbReference>
<dbReference type="KEGG" id="gim:F1728_19725"/>
<keyword evidence="3" id="KW-1185">Reference proteome</keyword>
<evidence type="ECO:0000313" key="3">
    <source>
        <dbReference type="Proteomes" id="UP000427281"/>
    </source>
</evidence>